<evidence type="ECO:0000313" key="1">
    <source>
        <dbReference type="EMBL" id="STU54264.1"/>
    </source>
</evidence>
<dbReference type="Proteomes" id="UP000254487">
    <property type="component" value="Unassembled WGS sequence"/>
</dbReference>
<dbReference type="Gene3D" id="3.40.50.150">
    <property type="entry name" value="Vaccinia Virus protein VP39"/>
    <property type="match status" value="1"/>
</dbReference>
<evidence type="ECO:0000313" key="2">
    <source>
        <dbReference type="Proteomes" id="UP000254487"/>
    </source>
</evidence>
<reference evidence="1 2" key="1">
    <citation type="submission" date="2018-06" db="EMBL/GenBank/DDBJ databases">
        <authorList>
            <consortium name="Pathogen Informatics"/>
            <person name="Doyle S."/>
        </authorList>
    </citation>
    <scope>NUCLEOTIDE SEQUENCE [LARGE SCALE GENOMIC DNA]</scope>
    <source>
        <strain evidence="1 2">NCTC10313</strain>
    </source>
</reference>
<gene>
    <name evidence="1" type="ORF">NCTC10313_00004</name>
</gene>
<name>A0A377YWG4_KLEPO</name>
<accession>A0A377YWG4</accession>
<sequence>MHFGLLNIDDDIRSQGYCPESFDIVLAAGVLETPVTNAGQLEISSFWTAPQGWVILTEPTRECRGSWLLRHS</sequence>
<dbReference type="EMBL" id="UGLW01000001">
    <property type="protein sequence ID" value="STU54264.1"/>
    <property type="molecule type" value="Genomic_DNA"/>
</dbReference>
<protein>
    <submittedName>
        <fullName evidence="1">Uncharacterized protein</fullName>
    </submittedName>
</protein>
<dbReference type="AlphaFoldDB" id="A0A377YWG4"/>
<organism evidence="1 2">
    <name type="scientific">Klebsiella pneumoniae subsp. ozaenae</name>
    <dbReference type="NCBI Taxonomy" id="574"/>
    <lineage>
        <taxon>Bacteria</taxon>
        <taxon>Pseudomonadati</taxon>
        <taxon>Pseudomonadota</taxon>
        <taxon>Gammaproteobacteria</taxon>
        <taxon>Enterobacterales</taxon>
        <taxon>Enterobacteriaceae</taxon>
        <taxon>Klebsiella/Raoultella group</taxon>
        <taxon>Klebsiella</taxon>
        <taxon>Klebsiella pneumoniae complex</taxon>
    </lineage>
</organism>
<proteinExistence type="predicted"/>
<dbReference type="InterPro" id="IPR029063">
    <property type="entry name" value="SAM-dependent_MTases_sf"/>
</dbReference>